<dbReference type="AlphaFoldDB" id="A0AAD4SW14"/>
<dbReference type="EMBL" id="JAJJMB010008256">
    <property type="protein sequence ID" value="KAI3924808.1"/>
    <property type="molecule type" value="Genomic_DNA"/>
</dbReference>
<keyword evidence="3" id="KW-1185">Reference proteome</keyword>
<proteinExistence type="predicted"/>
<gene>
    <name evidence="2" type="ORF">MKW98_031059</name>
</gene>
<comment type="caution">
    <text evidence="2">The sequence shown here is derived from an EMBL/GenBank/DDBJ whole genome shotgun (WGS) entry which is preliminary data.</text>
</comment>
<organism evidence="2 3">
    <name type="scientific">Papaver atlanticum</name>
    <dbReference type="NCBI Taxonomy" id="357466"/>
    <lineage>
        <taxon>Eukaryota</taxon>
        <taxon>Viridiplantae</taxon>
        <taxon>Streptophyta</taxon>
        <taxon>Embryophyta</taxon>
        <taxon>Tracheophyta</taxon>
        <taxon>Spermatophyta</taxon>
        <taxon>Magnoliopsida</taxon>
        <taxon>Ranunculales</taxon>
        <taxon>Papaveraceae</taxon>
        <taxon>Papaveroideae</taxon>
        <taxon>Papaver</taxon>
    </lineage>
</organism>
<protein>
    <submittedName>
        <fullName evidence="2">Uncharacterized protein</fullName>
    </submittedName>
</protein>
<reference evidence="2" key="1">
    <citation type="submission" date="2022-04" db="EMBL/GenBank/DDBJ databases">
        <title>A functionally conserved STORR gene fusion in Papaver species that diverged 16.8 million years ago.</title>
        <authorList>
            <person name="Catania T."/>
        </authorList>
    </citation>
    <scope>NUCLEOTIDE SEQUENCE</scope>
    <source>
        <strain evidence="2">S-188037</strain>
    </source>
</reference>
<dbReference type="Proteomes" id="UP001202328">
    <property type="component" value="Unassembled WGS sequence"/>
</dbReference>
<evidence type="ECO:0000313" key="2">
    <source>
        <dbReference type="EMBL" id="KAI3924808.1"/>
    </source>
</evidence>
<evidence type="ECO:0000256" key="1">
    <source>
        <dbReference type="SAM" id="Coils"/>
    </source>
</evidence>
<feature type="coiled-coil region" evidence="1">
    <location>
        <begin position="303"/>
        <end position="337"/>
    </location>
</feature>
<sequence>MVQGMKDVITDIVGELARCQQDAARFWKDAYRYYCELEELKFRMGGNVAVSQDLMAPVSPVKKRKMIPGESVPWDTKAVQIYIPEPLPPSVRSSGGRSNAMPASAFFPVQVPDTKDNENAVRITSMRCSQEKFVNEETLLYCSELQTETVESLEFVEPVRESVEAIMTSSSTMYQTEGFEFVENLEIPAEYENLYKNISNKYGHMATRNVIKCNDAILLTLVVRLLKNISEIETMPVAELSELFLDRWEGDIKVAETLQFNIKWLRQKFNKVKKCWRLDKDTERHEQELDSSQLKYVGLWARKQELDKEIAEVKAQIRNAEAKISSEREAIREKLAQIYDQIQPVQALQGTVLS</sequence>
<name>A0AAD4SW14_9MAGN</name>
<evidence type="ECO:0000313" key="3">
    <source>
        <dbReference type="Proteomes" id="UP001202328"/>
    </source>
</evidence>
<keyword evidence="1" id="KW-0175">Coiled coil</keyword>
<accession>A0AAD4SW14</accession>